<dbReference type="GO" id="GO:0022857">
    <property type="term" value="F:transmembrane transporter activity"/>
    <property type="evidence" value="ECO:0007669"/>
    <property type="project" value="InterPro"/>
</dbReference>
<dbReference type="Pfam" id="PF07690">
    <property type="entry name" value="MFS_1"/>
    <property type="match status" value="1"/>
</dbReference>
<reference evidence="7" key="1">
    <citation type="submission" date="2021-05" db="EMBL/GenBank/DDBJ databases">
        <title>Pangenome of Leuconostoc gelidum warrants species status for Leuconostoc gelidum subsp. gasicomitatum.</title>
        <authorList>
            <person name="Johansson P."/>
            <person name="Sade E."/>
            <person name="Hultman J."/>
            <person name="Auvinen P."/>
            <person name="Bjorkroth J."/>
        </authorList>
    </citation>
    <scope>NUCLEOTIDE SEQUENCE</scope>
    <source>
        <strain evidence="7">A.21.4</strain>
    </source>
</reference>
<dbReference type="GO" id="GO:0005886">
    <property type="term" value="C:plasma membrane"/>
    <property type="evidence" value="ECO:0007669"/>
    <property type="project" value="UniProtKB-SubCell"/>
</dbReference>
<dbReference type="InterPro" id="IPR036259">
    <property type="entry name" value="MFS_trans_sf"/>
</dbReference>
<keyword evidence="2" id="KW-1003">Cell membrane</keyword>
<proteinExistence type="predicted"/>
<dbReference type="EMBL" id="JAHBFI010000010">
    <property type="protein sequence ID" value="MBZ5962526.1"/>
    <property type="molecule type" value="Genomic_DNA"/>
</dbReference>
<comment type="subcellular location">
    <subcellularLocation>
        <location evidence="1">Cell membrane</location>
        <topology evidence="1">Multi-pass membrane protein</topology>
    </subcellularLocation>
</comment>
<feature type="transmembrane region" description="Helical" evidence="6">
    <location>
        <begin position="305"/>
        <end position="332"/>
    </location>
</feature>
<keyword evidence="5 6" id="KW-0472">Membrane</keyword>
<comment type="caution">
    <text evidence="7">The sequence shown here is derived from an EMBL/GenBank/DDBJ whole genome shotgun (WGS) entry which is preliminary data.</text>
</comment>
<feature type="transmembrane region" description="Helical" evidence="6">
    <location>
        <begin position="37"/>
        <end position="58"/>
    </location>
</feature>
<feature type="transmembrane region" description="Helical" evidence="6">
    <location>
        <begin position="213"/>
        <end position="236"/>
    </location>
</feature>
<evidence type="ECO:0000256" key="1">
    <source>
        <dbReference type="ARBA" id="ARBA00004651"/>
    </source>
</evidence>
<keyword evidence="3 6" id="KW-0812">Transmembrane</keyword>
<feature type="transmembrane region" description="Helical" evidence="6">
    <location>
        <begin position="279"/>
        <end position="299"/>
    </location>
</feature>
<dbReference type="Gene3D" id="1.20.1250.20">
    <property type="entry name" value="MFS general substrate transporter like domains"/>
    <property type="match status" value="1"/>
</dbReference>
<dbReference type="SUPFAM" id="SSF103473">
    <property type="entry name" value="MFS general substrate transporter"/>
    <property type="match status" value="1"/>
</dbReference>
<evidence type="ECO:0000256" key="2">
    <source>
        <dbReference type="ARBA" id="ARBA00022475"/>
    </source>
</evidence>
<dbReference type="PANTHER" id="PTHR23513:SF6">
    <property type="entry name" value="MAJOR FACILITATOR SUPERFAMILY ASSOCIATED DOMAIN-CONTAINING PROTEIN"/>
    <property type="match status" value="1"/>
</dbReference>
<organism evidence="7 8">
    <name type="scientific">Leuconostoc gasicomitatum</name>
    <dbReference type="NCBI Taxonomy" id="115778"/>
    <lineage>
        <taxon>Bacteria</taxon>
        <taxon>Bacillati</taxon>
        <taxon>Bacillota</taxon>
        <taxon>Bacilli</taxon>
        <taxon>Lactobacillales</taxon>
        <taxon>Lactobacillaceae</taxon>
        <taxon>Leuconostoc</taxon>
        <taxon>Leuconostoc gelidum group</taxon>
    </lineage>
</organism>
<evidence type="ECO:0000256" key="4">
    <source>
        <dbReference type="ARBA" id="ARBA00022989"/>
    </source>
</evidence>
<evidence type="ECO:0000256" key="3">
    <source>
        <dbReference type="ARBA" id="ARBA00022692"/>
    </source>
</evidence>
<evidence type="ECO:0000256" key="5">
    <source>
        <dbReference type="ARBA" id="ARBA00023136"/>
    </source>
</evidence>
<dbReference type="InterPro" id="IPR011701">
    <property type="entry name" value="MFS"/>
</dbReference>
<name>A0A9Q3SYQ1_9LACO</name>
<dbReference type="CDD" id="cd06173">
    <property type="entry name" value="MFS_MefA_like"/>
    <property type="match status" value="1"/>
</dbReference>
<accession>A0A9Q3SYQ1</accession>
<keyword evidence="4 6" id="KW-1133">Transmembrane helix</keyword>
<feature type="transmembrane region" description="Helical" evidence="6">
    <location>
        <begin position="70"/>
        <end position="88"/>
    </location>
</feature>
<gene>
    <name evidence="7" type="ORF">KIJ12_05070</name>
</gene>
<protein>
    <submittedName>
        <fullName evidence="7">MFS transporter</fullName>
    </submittedName>
</protein>
<evidence type="ECO:0000256" key="6">
    <source>
        <dbReference type="SAM" id="Phobius"/>
    </source>
</evidence>
<dbReference type="AlphaFoldDB" id="A0A9Q3SYQ1"/>
<feature type="transmembrane region" description="Helical" evidence="6">
    <location>
        <begin position="248"/>
        <end position="267"/>
    </location>
</feature>
<evidence type="ECO:0000313" key="7">
    <source>
        <dbReference type="EMBL" id="MBZ5962526.1"/>
    </source>
</evidence>
<feature type="transmembrane region" description="Helical" evidence="6">
    <location>
        <begin position="373"/>
        <end position="393"/>
    </location>
</feature>
<dbReference type="PANTHER" id="PTHR23513">
    <property type="entry name" value="INTEGRAL MEMBRANE EFFLUX PROTEIN-RELATED"/>
    <property type="match status" value="1"/>
</dbReference>
<dbReference type="Proteomes" id="UP000752647">
    <property type="component" value="Unassembled WGS sequence"/>
</dbReference>
<dbReference type="RefSeq" id="WP_224144117.1">
    <property type="nucleotide sequence ID" value="NZ_CBCPIF010000001.1"/>
</dbReference>
<feature type="transmembrane region" description="Helical" evidence="6">
    <location>
        <begin position="344"/>
        <end position="367"/>
    </location>
</feature>
<evidence type="ECO:0000313" key="8">
    <source>
        <dbReference type="Proteomes" id="UP000752647"/>
    </source>
</evidence>
<feature type="transmembrane region" description="Helical" evidence="6">
    <location>
        <begin position="12"/>
        <end position="31"/>
    </location>
</feature>
<sequence length="402" mass="44614">MFNTIIKTSLISLVFNLAITSLNFFFGLYFLQITRSAFIFGTLTIIGPLVSLMLTPIMTRIVDTGSHKKILLIAQIISFVFLVVYWVVVRDHLDVGTLSYVYILMIIIRVSEELFIVTLKASTTQLVEKYDYQRLNASVQSATSVANILGPIVGGLAFSLLTLPFFISLIIFLVGMSILFTRTLKLAPLHRLSATDKNSFLMVIKFVKARPEILSLVIIAMFINLFASSITIGLPILVIKQLSLSKLVYSFLESLTSVAMVGGGILLTVHTIKDNLKMMYQSMLCFTIIIVLFGFPELITRNYLIIIGFLGILVVVFGLIVVVANTAMTTYLQIEVPENKQGGVYSIINAISQLFIPLGGLCYGLLFDRFESYQVFISSGLVAFVIIIGLLLLTKKRIIKGI</sequence>